<dbReference type="OrthoDB" id="8781117at2"/>
<dbReference type="GO" id="GO:0004252">
    <property type="term" value="F:serine-type endopeptidase activity"/>
    <property type="evidence" value="ECO:0007669"/>
    <property type="project" value="InterPro"/>
</dbReference>
<feature type="signal peptide" evidence="1">
    <location>
        <begin position="1"/>
        <end position="27"/>
    </location>
</feature>
<gene>
    <name evidence="2" type="ORF">SAMN05444320_107106</name>
</gene>
<dbReference type="InterPro" id="IPR033116">
    <property type="entry name" value="TRYPSIN_SER"/>
</dbReference>
<name>A0A1M5I5F3_STRHI</name>
<dbReference type="PROSITE" id="PS00134">
    <property type="entry name" value="TRYPSIN_HIS"/>
    <property type="match status" value="1"/>
</dbReference>
<sequence>MLGRRTLVVALVALVALVTMPMATGGAAETVAGPVDRYNDTQPHFGGAAIGVHGSGRTICSSGFTVTTKTGQAGILTAGHCFAPNTRLASGRKANGSVNDYGTVTDRKRDATPTVPGTRDMAVITGVPGRPQTYAPSLWTDPVVPGVLRVGGRQVPTPDQDIVCFSGRTSRAVCGFRVIGNLRDGSACDPDNDKICTHGLARAVREGRGGAPGDSGSPVYWTEWDGRATIVGMVIGSLYRDNRTTIFFHTIDQIETGLGVTLVSQPDTR</sequence>
<dbReference type="GO" id="GO:0006508">
    <property type="term" value="P:proteolysis"/>
    <property type="evidence" value="ECO:0007669"/>
    <property type="project" value="InterPro"/>
</dbReference>
<organism evidence="2 3">
    <name type="scientific">Streptoalloteichus hindustanus</name>
    <dbReference type="NCBI Taxonomy" id="2017"/>
    <lineage>
        <taxon>Bacteria</taxon>
        <taxon>Bacillati</taxon>
        <taxon>Actinomycetota</taxon>
        <taxon>Actinomycetes</taxon>
        <taxon>Pseudonocardiales</taxon>
        <taxon>Pseudonocardiaceae</taxon>
        <taxon>Streptoalloteichus</taxon>
    </lineage>
</organism>
<dbReference type="InterPro" id="IPR018114">
    <property type="entry name" value="TRYPSIN_HIS"/>
</dbReference>
<dbReference type="Proteomes" id="UP000184501">
    <property type="component" value="Unassembled WGS sequence"/>
</dbReference>
<evidence type="ECO:0000313" key="3">
    <source>
        <dbReference type="Proteomes" id="UP000184501"/>
    </source>
</evidence>
<dbReference type="AlphaFoldDB" id="A0A1M5I5F3"/>
<dbReference type="PROSITE" id="PS00135">
    <property type="entry name" value="TRYPSIN_SER"/>
    <property type="match status" value="1"/>
</dbReference>
<dbReference type="InterPro" id="IPR043504">
    <property type="entry name" value="Peptidase_S1_PA_chymotrypsin"/>
</dbReference>
<dbReference type="RefSeq" id="WP_073486401.1">
    <property type="nucleotide sequence ID" value="NZ_FQVN01000007.1"/>
</dbReference>
<keyword evidence="3" id="KW-1185">Reference proteome</keyword>
<keyword evidence="1" id="KW-0732">Signal</keyword>
<evidence type="ECO:0000313" key="2">
    <source>
        <dbReference type="EMBL" id="SHG23309.1"/>
    </source>
</evidence>
<dbReference type="InterPro" id="IPR009003">
    <property type="entry name" value="Peptidase_S1_PA"/>
</dbReference>
<accession>A0A1M5I5F3</accession>
<protein>
    <recommendedName>
        <fullName evidence="4">Trypsin</fullName>
    </recommendedName>
</protein>
<dbReference type="STRING" id="2017.SAMN05444320_107106"/>
<dbReference type="SUPFAM" id="SSF50494">
    <property type="entry name" value="Trypsin-like serine proteases"/>
    <property type="match status" value="1"/>
</dbReference>
<proteinExistence type="predicted"/>
<dbReference type="EMBL" id="FQVN01000007">
    <property type="protein sequence ID" value="SHG23309.1"/>
    <property type="molecule type" value="Genomic_DNA"/>
</dbReference>
<evidence type="ECO:0000256" key="1">
    <source>
        <dbReference type="SAM" id="SignalP"/>
    </source>
</evidence>
<evidence type="ECO:0008006" key="4">
    <source>
        <dbReference type="Google" id="ProtNLM"/>
    </source>
</evidence>
<reference evidence="2 3" key="1">
    <citation type="submission" date="2016-11" db="EMBL/GenBank/DDBJ databases">
        <authorList>
            <person name="Jaros S."/>
            <person name="Januszkiewicz K."/>
            <person name="Wedrychowicz H."/>
        </authorList>
    </citation>
    <scope>NUCLEOTIDE SEQUENCE [LARGE SCALE GENOMIC DNA]</scope>
    <source>
        <strain evidence="2 3">DSM 44523</strain>
    </source>
</reference>
<dbReference type="Gene3D" id="2.40.10.10">
    <property type="entry name" value="Trypsin-like serine proteases"/>
    <property type="match status" value="2"/>
</dbReference>
<feature type="chain" id="PRO_5013245853" description="Trypsin" evidence="1">
    <location>
        <begin position="28"/>
        <end position="269"/>
    </location>
</feature>